<dbReference type="AlphaFoldDB" id="A0A9P5CJ09"/>
<evidence type="ECO:0000313" key="2">
    <source>
        <dbReference type="Proteomes" id="UP000803844"/>
    </source>
</evidence>
<name>A0A9P5CJ09_CRYP1</name>
<dbReference type="RefSeq" id="XP_040770851.1">
    <property type="nucleotide sequence ID" value="XM_040918029.1"/>
</dbReference>
<accession>A0A9P5CJ09</accession>
<evidence type="ECO:0000313" key="1">
    <source>
        <dbReference type="EMBL" id="KAF3759872.1"/>
    </source>
</evidence>
<organism evidence="1 2">
    <name type="scientific">Cryphonectria parasitica (strain ATCC 38755 / EP155)</name>
    <dbReference type="NCBI Taxonomy" id="660469"/>
    <lineage>
        <taxon>Eukaryota</taxon>
        <taxon>Fungi</taxon>
        <taxon>Dikarya</taxon>
        <taxon>Ascomycota</taxon>
        <taxon>Pezizomycotina</taxon>
        <taxon>Sordariomycetes</taxon>
        <taxon>Sordariomycetidae</taxon>
        <taxon>Diaporthales</taxon>
        <taxon>Cryphonectriaceae</taxon>
        <taxon>Cryphonectria-Endothia species complex</taxon>
        <taxon>Cryphonectria</taxon>
    </lineage>
</organism>
<dbReference type="Proteomes" id="UP000803844">
    <property type="component" value="Unassembled WGS sequence"/>
</dbReference>
<proteinExistence type="predicted"/>
<keyword evidence="2" id="KW-1185">Reference proteome</keyword>
<gene>
    <name evidence="1" type="ORF">M406DRAFT_269785</name>
</gene>
<dbReference type="GeneID" id="63835158"/>
<sequence>LHSLNELEKKERWEENAQHAAESEAVIEAQSWDALDVVDWNNVLDEIAASDFCSEASGSRFGAKRSS</sequence>
<comment type="caution">
    <text evidence="1">The sequence shown here is derived from an EMBL/GenBank/DDBJ whole genome shotgun (WGS) entry which is preliminary data.</text>
</comment>
<dbReference type="EMBL" id="MU032354">
    <property type="protein sequence ID" value="KAF3759872.1"/>
    <property type="molecule type" value="Genomic_DNA"/>
</dbReference>
<protein>
    <submittedName>
        <fullName evidence="1">Uncharacterized protein</fullName>
    </submittedName>
</protein>
<reference evidence="1" key="1">
    <citation type="journal article" date="2020" name="Phytopathology">
        <title>Genome sequence of the chestnut blight fungus Cryphonectria parasitica EP155: A fundamental resource for an archetypical invasive plant pathogen.</title>
        <authorList>
            <person name="Crouch J.A."/>
            <person name="Dawe A."/>
            <person name="Aerts A."/>
            <person name="Barry K."/>
            <person name="Churchill A.C.L."/>
            <person name="Grimwood J."/>
            <person name="Hillman B."/>
            <person name="Milgroom M.G."/>
            <person name="Pangilinan J."/>
            <person name="Smith M."/>
            <person name="Salamov A."/>
            <person name="Schmutz J."/>
            <person name="Yadav J."/>
            <person name="Grigoriev I.V."/>
            <person name="Nuss D."/>
        </authorList>
    </citation>
    <scope>NUCLEOTIDE SEQUENCE</scope>
    <source>
        <strain evidence="1">EP155</strain>
    </source>
</reference>
<feature type="non-terminal residue" evidence="1">
    <location>
        <position position="1"/>
    </location>
</feature>